<reference evidence="1 2" key="1">
    <citation type="submission" date="2020-06" db="EMBL/GenBank/DDBJ databases">
        <title>Description of novel acetic acid bacteria.</title>
        <authorList>
            <person name="Sombolestani A."/>
        </authorList>
    </citation>
    <scope>NUCLEOTIDE SEQUENCE [LARGE SCALE GENOMIC DNA]</scope>
    <source>
        <strain evidence="1 2">LMG 27010</strain>
    </source>
</reference>
<gene>
    <name evidence="1" type="ORF">HUK82_02180</name>
</gene>
<dbReference type="EMBL" id="JABXXR010000007">
    <property type="protein sequence ID" value="NVN39375.1"/>
    <property type="molecule type" value="Genomic_DNA"/>
</dbReference>
<evidence type="ECO:0000313" key="1">
    <source>
        <dbReference type="EMBL" id="NVN39375.1"/>
    </source>
</evidence>
<dbReference type="AlphaFoldDB" id="A0A850P3Y5"/>
<dbReference type="RefSeq" id="WP_176612393.1">
    <property type="nucleotide sequence ID" value="NZ_JABXXR010000007.1"/>
</dbReference>
<organism evidence="1 2">
    <name type="scientific">Ameyamaea chiangmaiensis</name>
    <dbReference type="NCBI Taxonomy" id="442969"/>
    <lineage>
        <taxon>Bacteria</taxon>
        <taxon>Pseudomonadati</taxon>
        <taxon>Pseudomonadota</taxon>
        <taxon>Alphaproteobacteria</taxon>
        <taxon>Acetobacterales</taxon>
        <taxon>Acetobacteraceae</taxon>
        <taxon>Ameyamaea</taxon>
    </lineage>
</organism>
<evidence type="ECO:0000313" key="2">
    <source>
        <dbReference type="Proteomes" id="UP000585665"/>
    </source>
</evidence>
<comment type="caution">
    <text evidence="1">The sequence shown here is derived from an EMBL/GenBank/DDBJ whole genome shotgun (WGS) entry which is preliminary data.</text>
</comment>
<protein>
    <submittedName>
        <fullName evidence="1">Uncharacterized protein</fullName>
    </submittedName>
</protein>
<sequence length="145" mass="15833">MTGKWTPGPWGWFGYAGGIPEVYLATTHSGRRYVMGFKRWGMKGAQPQFQPEGRGLVDASKLLQFEVGDRSVRGVEEARKNGSVYRLDIRGIDCPDARLISASPDLAEALDEIMNYQGGADSALDDPYIVERARAALAKAKGEPA</sequence>
<dbReference type="Proteomes" id="UP000585665">
    <property type="component" value="Unassembled WGS sequence"/>
</dbReference>
<accession>A0A850P3Y5</accession>
<keyword evidence="2" id="KW-1185">Reference proteome</keyword>
<name>A0A850P3Y5_9PROT</name>
<proteinExistence type="predicted"/>